<dbReference type="EMBL" id="JABEZX010000003">
    <property type="protein sequence ID" value="MBA0552646.1"/>
    <property type="molecule type" value="Genomic_DNA"/>
</dbReference>
<accession>A0A7J8LJM7</accession>
<name>A0A7J8LJM7_9ROSI</name>
<reference evidence="1 2" key="1">
    <citation type="journal article" date="2019" name="Genome Biol. Evol.">
        <title>Insights into the evolution of the New World diploid cottons (Gossypium, subgenus Houzingenia) based on genome sequencing.</title>
        <authorList>
            <person name="Grover C.E."/>
            <person name="Arick M.A. 2nd"/>
            <person name="Thrash A."/>
            <person name="Conover J.L."/>
            <person name="Sanders W.S."/>
            <person name="Peterson D.G."/>
            <person name="Frelichowski J.E."/>
            <person name="Scheffler J.A."/>
            <person name="Scheffler B.E."/>
            <person name="Wendel J.F."/>
        </authorList>
    </citation>
    <scope>NUCLEOTIDE SEQUENCE [LARGE SCALE GENOMIC DNA]</scope>
    <source>
        <strain evidence="1">157</strain>
        <tissue evidence="1">Leaf</tissue>
    </source>
</reference>
<dbReference type="Proteomes" id="UP000593572">
    <property type="component" value="Unassembled WGS sequence"/>
</dbReference>
<keyword evidence="2" id="KW-1185">Reference proteome</keyword>
<evidence type="ECO:0000313" key="2">
    <source>
        <dbReference type="Proteomes" id="UP000593572"/>
    </source>
</evidence>
<protein>
    <submittedName>
        <fullName evidence="1">Uncharacterized protein</fullName>
    </submittedName>
</protein>
<evidence type="ECO:0000313" key="1">
    <source>
        <dbReference type="EMBL" id="MBA0552646.1"/>
    </source>
</evidence>
<gene>
    <name evidence="1" type="ORF">Golob_023435</name>
</gene>
<comment type="caution">
    <text evidence="1">The sequence shown here is derived from an EMBL/GenBank/DDBJ whole genome shotgun (WGS) entry which is preliminary data.</text>
</comment>
<dbReference type="AlphaFoldDB" id="A0A7J8LJM7"/>
<proteinExistence type="predicted"/>
<sequence>MSSFSQSIASSQNSLRTKRKWVTEEDVALVVCTVDLSNVGT</sequence>
<organism evidence="1 2">
    <name type="scientific">Gossypium lobatum</name>
    <dbReference type="NCBI Taxonomy" id="34289"/>
    <lineage>
        <taxon>Eukaryota</taxon>
        <taxon>Viridiplantae</taxon>
        <taxon>Streptophyta</taxon>
        <taxon>Embryophyta</taxon>
        <taxon>Tracheophyta</taxon>
        <taxon>Spermatophyta</taxon>
        <taxon>Magnoliopsida</taxon>
        <taxon>eudicotyledons</taxon>
        <taxon>Gunneridae</taxon>
        <taxon>Pentapetalae</taxon>
        <taxon>rosids</taxon>
        <taxon>malvids</taxon>
        <taxon>Malvales</taxon>
        <taxon>Malvaceae</taxon>
        <taxon>Malvoideae</taxon>
        <taxon>Gossypium</taxon>
    </lineage>
</organism>